<feature type="signal peptide" evidence="1">
    <location>
        <begin position="1"/>
        <end position="18"/>
    </location>
</feature>
<sequence length="98" mass="10902">MLSFLFCITFFFPWEVTSILLYHPVKLGVTTTAVMCGTCIFYIDTSTIAHESLVLCLLHTVCRLMCSTNELPSAIITVIGKCVHIGEDRPKRAFKSGV</sequence>
<dbReference type="AlphaFoldDB" id="A0A6M2DAK4"/>
<organism evidence="2">
    <name type="scientific">Rhipicephalus microplus</name>
    <name type="common">Cattle tick</name>
    <name type="synonym">Boophilus microplus</name>
    <dbReference type="NCBI Taxonomy" id="6941"/>
    <lineage>
        <taxon>Eukaryota</taxon>
        <taxon>Metazoa</taxon>
        <taxon>Ecdysozoa</taxon>
        <taxon>Arthropoda</taxon>
        <taxon>Chelicerata</taxon>
        <taxon>Arachnida</taxon>
        <taxon>Acari</taxon>
        <taxon>Parasitiformes</taxon>
        <taxon>Ixodida</taxon>
        <taxon>Ixodoidea</taxon>
        <taxon>Ixodidae</taxon>
        <taxon>Rhipicephalinae</taxon>
        <taxon>Rhipicephalus</taxon>
        <taxon>Boophilus</taxon>
    </lineage>
</organism>
<reference evidence="2" key="1">
    <citation type="submission" date="2019-09" db="EMBL/GenBank/DDBJ databases">
        <title>Organ-specific transcriptomic study of the physiology of the cattle tick, Rhipicephalus microplus.</title>
        <authorList>
            <person name="Tirloni L."/>
            <person name="Braz G."/>
            <person name="Gandara A.C.P."/>
            <person name="Sabadin G.A."/>
            <person name="da Silva R.M."/>
            <person name="Guizzo M.G."/>
            <person name="Machado J.A."/>
            <person name="Costa E.P."/>
            <person name="Gomes H.F."/>
            <person name="Moraes J."/>
            <person name="Mota M.B.S."/>
            <person name="Mesquita R.D."/>
            <person name="Alvarenga P.H."/>
            <person name="Alves F."/>
            <person name="Seixas A."/>
            <person name="da Fonseca R.N."/>
            <person name="Fogaca A."/>
            <person name="Logullo C."/>
            <person name="Tanaka A."/>
            <person name="Daffre S."/>
            <person name="Termignoni C."/>
            <person name="Vaz I.S.Jr."/>
            <person name="Oliveira P.L."/>
            <person name="Ribeiro J.M."/>
        </authorList>
    </citation>
    <scope>NUCLEOTIDE SEQUENCE</scope>
    <source>
        <strain evidence="2">Porto Alegre</strain>
    </source>
</reference>
<feature type="chain" id="PRO_5026648351" evidence="1">
    <location>
        <begin position="19"/>
        <end position="98"/>
    </location>
</feature>
<evidence type="ECO:0000256" key="1">
    <source>
        <dbReference type="SAM" id="SignalP"/>
    </source>
</evidence>
<proteinExistence type="predicted"/>
<accession>A0A6M2DAK4</accession>
<protein>
    <submittedName>
        <fullName evidence="2">Putative secreted protein salivary gland overexpressed</fullName>
    </submittedName>
</protein>
<dbReference type="EMBL" id="GHWJ01010157">
    <property type="protein sequence ID" value="NOV42894.1"/>
    <property type="molecule type" value="Transcribed_RNA"/>
</dbReference>
<name>A0A6M2DAK4_RHIMP</name>
<keyword evidence="1" id="KW-0732">Signal</keyword>
<evidence type="ECO:0000313" key="2">
    <source>
        <dbReference type="EMBL" id="NOV42894.1"/>
    </source>
</evidence>